<dbReference type="Pfam" id="PF00441">
    <property type="entry name" value="Acyl-CoA_dh_1"/>
    <property type="match status" value="1"/>
</dbReference>
<dbReference type="Gene3D" id="3.90.1200.10">
    <property type="match status" value="1"/>
</dbReference>
<comment type="catalytic activity">
    <reaction evidence="18">
        <text>tricosanoyl-CoA + oxidized [electron-transfer flavoprotein] + H(+) = (2E)-tricosenoyl-CoA + reduced [electron-transfer flavoprotein]</text>
        <dbReference type="Rhea" id="RHEA:48220"/>
        <dbReference type="Rhea" id="RHEA-COMP:10685"/>
        <dbReference type="Rhea" id="RHEA-COMP:10686"/>
        <dbReference type="ChEBI" id="CHEBI:15378"/>
        <dbReference type="ChEBI" id="CHEBI:57692"/>
        <dbReference type="ChEBI" id="CHEBI:58307"/>
        <dbReference type="ChEBI" id="CHEBI:90118"/>
        <dbReference type="ChEBI" id="CHEBI:90119"/>
    </reaction>
    <physiologicalReaction direction="left-to-right" evidence="18">
        <dbReference type="Rhea" id="RHEA:48221"/>
    </physiologicalReaction>
</comment>
<evidence type="ECO:0000256" key="20">
    <source>
        <dbReference type="ARBA" id="ARBA00049140"/>
    </source>
</evidence>
<dbReference type="Pfam" id="PF02770">
    <property type="entry name" value="Acyl-CoA_dh_M"/>
    <property type="match status" value="1"/>
</dbReference>
<evidence type="ECO:0000259" key="21">
    <source>
        <dbReference type="Pfam" id="PF00441"/>
    </source>
</evidence>
<comment type="caution">
    <text evidence="25">The sequence shown here is derived from an EMBL/GenBank/DDBJ whole genome shotgun (WGS) entry which is preliminary data.</text>
</comment>
<dbReference type="Gene3D" id="3.30.200.20">
    <property type="entry name" value="Phosphorylase Kinase, domain 1"/>
    <property type="match status" value="1"/>
</dbReference>
<evidence type="ECO:0000256" key="2">
    <source>
        <dbReference type="ARBA" id="ARBA00004275"/>
    </source>
</evidence>
<dbReference type="SUPFAM" id="SSF56645">
    <property type="entry name" value="Acyl-CoA dehydrogenase NM domain-like"/>
    <property type="match status" value="1"/>
</dbReference>
<keyword evidence="12" id="KW-0576">Peroxisome</keyword>
<name>A0AA39M755_9BILA</name>
<evidence type="ECO:0000256" key="13">
    <source>
        <dbReference type="ARBA" id="ARBA00040622"/>
    </source>
</evidence>
<sequence length="983" mass="111056">MASIKAVIFDLGGVLIPSPMYTWLDMEKLRGLKAGSILQMIQTPEVSPIFKALEIGQTNIEDFENVFAYFYDKKHGVHPGRIFDFLDSKMLPEMREALLCLRSNGIKIGSITNNYFKDRAHRLPTFFESERELFDMVIESCRVGIRKPDVAIFKMALEKLRVKPEEVLFVDDIGANLKGAAAVGMRTLKCVDPKKTIREIEGLVGFSLDKYIPGTRAMLPEEALPTDRLLPYLRNLLNIPYNTNDLMIRKFGHGQSNPTFYVCLGGHEMVLRKKPTGKLLPSAHLIEREYQVMKAIDGKIPVPKMIDYVSEPGILDTPFFLMTYAHGRIFIDPNLPGLRPKDRREIYAELIRVLALIHKADIDGLVASGYGRPEAFFKRNLARWKKQFDGAKTGEVPEMDRLYEWLARNIPEQSMNRIVHGDYRLDNVIFHPTENRIVAVLDWEISTLGDPKADLATCLFKYYNPIETRSVPRLKNLHNLEDLGIPTIDQFLDYYSQLMNEDPIDRQTLAFCKAFTTYRFASILQGVYKRYTQGQASQAAIAASFGSAAKTLAQAGLKMAQEAENPPAPFGQFPVVPSALSKRAKEYYYQVKEFIAHEVFPLENELNEFHHGERKWEVHLRIEELKKKAKARGLWNLFVPKVVDPECRYGAGLTNVEYAHICELMGRSHFAPIIFNCNAPDTGNMEVLIKYGSEEQKRKWLIPLLEGKIRSCFAMTEPDVASSDASNIQGNIQRDGDHYIINSRKWFASGAGHPDCKIVIFMGRTLGSYSQPRVRQQSMVLVPMDTPGVTVVRPMRVLGDDDAPEGHCEILFENVRVPVANLLVGEGRGFEIAQGRLGPGRIHHCMRLIGAAERALDFMKRRVAYRTAFKRPLSQFQNVREDIANSRVEIEQARLLVLKAAHMIDSVGAKAAAQEIAMIKVVAPSMALRVVDRAIQIHGALGLTQDTPLARFLVQARTLRFADGPDAVHLESIAKMELLQSKL</sequence>
<dbReference type="SFLD" id="SFLDG01129">
    <property type="entry name" value="C1.5:_HAD__Beta-PGM__Phosphata"/>
    <property type="match status" value="1"/>
</dbReference>
<dbReference type="AlphaFoldDB" id="A0AA39M755"/>
<evidence type="ECO:0000256" key="19">
    <source>
        <dbReference type="ARBA" id="ARBA00048399"/>
    </source>
</evidence>
<dbReference type="Proteomes" id="UP001175271">
    <property type="component" value="Unassembled WGS sequence"/>
</dbReference>
<evidence type="ECO:0000256" key="14">
    <source>
        <dbReference type="ARBA" id="ARBA00046026"/>
    </source>
</evidence>
<dbReference type="PANTHER" id="PTHR48083">
    <property type="entry name" value="MEDIUM-CHAIN SPECIFIC ACYL-COA DEHYDROGENASE, MITOCHONDRIAL-RELATED"/>
    <property type="match status" value="1"/>
</dbReference>
<evidence type="ECO:0000256" key="16">
    <source>
        <dbReference type="ARBA" id="ARBA00048020"/>
    </source>
</evidence>
<evidence type="ECO:0000256" key="3">
    <source>
        <dbReference type="ARBA" id="ARBA00004325"/>
    </source>
</evidence>
<dbReference type="InterPro" id="IPR023198">
    <property type="entry name" value="PGP-like_dom2"/>
</dbReference>
<dbReference type="InterPro" id="IPR011009">
    <property type="entry name" value="Kinase-like_dom_sf"/>
</dbReference>
<dbReference type="GO" id="GO:0050660">
    <property type="term" value="F:flavin adenine dinucleotide binding"/>
    <property type="evidence" value="ECO:0007669"/>
    <property type="project" value="InterPro"/>
</dbReference>
<dbReference type="Gene3D" id="1.10.540.10">
    <property type="entry name" value="Acyl-CoA dehydrogenase/oxidase, N-terminal domain"/>
    <property type="match status" value="1"/>
</dbReference>
<dbReference type="PANTHER" id="PTHR48083:SF35">
    <property type="entry name" value="ACYL-COA DEHYDROGENASE FAMILY MEMBER 10"/>
    <property type="match status" value="1"/>
</dbReference>
<evidence type="ECO:0000259" key="22">
    <source>
        <dbReference type="Pfam" id="PF01636"/>
    </source>
</evidence>
<dbReference type="InterPro" id="IPR036250">
    <property type="entry name" value="AcylCo_DH-like_C"/>
</dbReference>
<feature type="domain" description="Acyl-CoA dehydrogenase/oxidase C-terminal" evidence="21">
    <location>
        <begin position="827"/>
        <end position="975"/>
    </location>
</feature>
<evidence type="ECO:0000259" key="23">
    <source>
        <dbReference type="Pfam" id="PF02770"/>
    </source>
</evidence>
<accession>A0AA39M755</accession>
<keyword evidence="9" id="KW-0560">Oxidoreductase</keyword>
<dbReference type="InterPro" id="IPR041726">
    <property type="entry name" value="ACAD10_11_N"/>
</dbReference>
<dbReference type="Gene3D" id="2.40.110.10">
    <property type="entry name" value="Butyryl-CoA Dehydrogenase, subunit A, domain 2"/>
    <property type="match status" value="1"/>
</dbReference>
<evidence type="ECO:0000256" key="12">
    <source>
        <dbReference type="ARBA" id="ARBA00023140"/>
    </source>
</evidence>
<dbReference type="Pfam" id="PF01636">
    <property type="entry name" value="APH"/>
    <property type="match status" value="1"/>
</dbReference>
<evidence type="ECO:0000256" key="5">
    <source>
        <dbReference type="ARBA" id="ARBA00009347"/>
    </source>
</evidence>
<dbReference type="Gene3D" id="1.10.150.240">
    <property type="entry name" value="Putative phosphatase, domain 2"/>
    <property type="match status" value="1"/>
</dbReference>
<dbReference type="GO" id="GO:0005777">
    <property type="term" value="C:peroxisome"/>
    <property type="evidence" value="ECO:0007669"/>
    <property type="project" value="UniProtKB-SubCell"/>
</dbReference>
<dbReference type="Pfam" id="PF02771">
    <property type="entry name" value="Acyl-CoA_dh_N"/>
    <property type="match status" value="1"/>
</dbReference>
<comment type="cofactor">
    <cofactor evidence="1">
        <name>FAD</name>
        <dbReference type="ChEBI" id="CHEBI:57692"/>
    </cofactor>
</comment>
<keyword evidence="7" id="KW-0274">FAD</keyword>
<comment type="catalytic activity">
    <reaction evidence="19">
        <text>hexacosanoyl-CoA + oxidized [electron-transfer flavoprotein] + H(+) = (2E)-hexacosenoyl-CoA + reduced [electron-transfer flavoprotein]</text>
        <dbReference type="Rhea" id="RHEA:48216"/>
        <dbReference type="Rhea" id="RHEA-COMP:10685"/>
        <dbReference type="Rhea" id="RHEA-COMP:10686"/>
        <dbReference type="ChEBI" id="CHEBI:15378"/>
        <dbReference type="ChEBI" id="CHEBI:57692"/>
        <dbReference type="ChEBI" id="CHEBI:58307"/>
        <dbReference type="ChEBI" id="CHEBI:64868"/>
        <dbReference type="ChEBI" id="CHEBI:74281"/>
    </reaction>
    <physiologicalReaction direction="left-to-right" evidence="19">
        <dbReference type="Rhea" id="RHEA:48217"/>
    </physiologicalReaction>
</comment>
<dbReference type="Gene3D" id="3.40.50.1000">
    <property type="entry name" value="HAD superfamily/HAD-like"/>
    <property type="match status" value="1"/>
</dbReference>
<keyword evidence="11" id="KW-0472">Membrane</keyword>
<gene>
    <name evidence="25" type="ORF">QR680_007921</name>
</gene>
<dbReference type="InterPro" id="IPR013786">
    <property type="entry name" value="AcylCoA_DH/ox_N"/>
</dbReference>
<dbReference type="GO" id="GO:0031966">
    <property type="term" value="C:mitochondrial membrane"/>
    <property type="evidence" value="ECO:0007669"/>
    <property type="project" value="UniProtKB-SubCell"/>
</dbReference>
<proteinExistence type="inferred from homology"/>
<protein>
    <recommendedName>
        <fullName evidence="13">Acyl-CoA dehydrogenase family member 11</fullName>
    </recommendedName>
</protein>
<evidence type="ECO:0000259" key="24">
    <source>
        <dbReference type="Pfam" id="PF02771"/>
    </source>
</evidence>
<dbReference type="PRINTS" id="PR00413">
    <property type="entry name" value="HADHALOGNASE"/>
</dbReference>
<evidence type="ECO:0000256" key="8">
    <source>
        <dbReference type="ARBA" id="ARBA00022990"/>
    </source>
</evidence>
<evidence type="ECO:0000256" key="18">
    <source>
        <dbReference type="ARBA" id="ARBA00048395"/>
    </source>
</evidence>
<keyword evidence="10" id="KW-0443">Lipid metabolism</keyword>
<feature type="domain" description="Aminoglycoside phosphotransferase" evidence="22">
    <location>
        <begin position="248"/>
        <end position="468"/>
    </location>
</feature>
<comment type="catalytic activity">
    <reaction evidence="15">
        <text>a 2,3-saturated acyl-CoA + oxidized [electron-transfer flavoprotein] + H(+) = a (2E)-enoyl-CoA + reduced [electron-transfer flavoprotein]</text>
        <dbReference type="Rhea" id="RHEA:44704"/>
        <dbReference type="Rhea" id="RHEA-COMP:10685"/>
        <dbReference type="Rhea" id="RHEA-COMP:10686"/>
        <dbReference type="ChEBI" id="CHEBI:15378"/>
        <dbReference type="ChEBI" id="CHEBI:57692"/>
        <dbReference type="ChEBI" id="CHEBI:58307"/>
        <dbReference type="ChEBI" id="CHEBI:58856"/>
        <dbReference type="ChEBI" id="CHEBI:65111"/>
    </reaction>
    <physiologicalReaction direction="left-to-right" evidence="15">
        <dbReference type="Rhea" id="RHEA:44705"/>
    </physiologicalReaction>
</comment>
<evidence type="ECO:0000256" key="17">
    <source>
        <dbReference type="ARBA" id="ARBA00048086"/>
    </source>
</evidence>
<dbReference type="SUPFAM" id="SSF56112">
    <property type="entry name" value="Protein kinase-like (PK-like)"/>
    <property type="match status" value="1"/>
</dbReference>
<dbReference type="InterPro" id="IPR009100">
    <property type="entry name" value="AcylCoA_DH/oxidase_NM_dom_sf"/>
</dbReference>
<evidence type="ECO:0000256" key="9">
    <source>
        <dbReference type="ARBA" id="ARBA00023002"/>
    </source>
</evidence>
<feature type="domain" description="Acyl-CoA oxidase/dehydrogenase middle" evidence="23">
    <location>
        <begin position="712"/>
        <end position="815"/>
    </location>
</feature>
<evidence type="ECO:0000313" key="26">
    <source>
        <dbReference type="Proteomes" id="UP001175271"/>
    </source>
</evidence>
<comment type="subcellular location">
    <subcellularLocation>
        <location evidence="3">Mitochondrion membrane</location>
    </subcellularLocation>
    <subcellularLocation>
        <location evidence="2">Peroxisome</location>
    </subcellularLocation>
</comment>
<keyword evidence="8" id="KW-0007">Acetylation</keyword>
<evidence type="ECO:0000256" key="11">
    <source>
        <dbReference type="ARBA" id="ARBA00023136"/>
    </source>
</evidence>
<comment type="catalytic activity">
    <reaction evidence="17">
        <text>tetracosanoyl-CoA + oxidized [electron-transfer flavoprotein] + H(+) = (2E)-tetracosenoyl-CoA + reduced [electron-transfer flavoprotein]</text>
        <dbReference type="Rhea" id="RHEA:47232"/>
        <dbReference type="Rhea" id="RHEA-COMP:10685"/>
        <dbReference type="Rhea" id="RHEA-COMP:10686"/>
        <dbReference type="ChEBI" id="CHEBI:15378"/>
        <dbReference type="ChEBI" id="CHEBI:57692"/>
        <dbReference type="ChEBI" id="CHEBI:58307"/>
        <dbReference type="ChEBI" id="CHEBI:65052"/>
        <dbReference type="ChEBI" id="CHEBI:74693"/>
    </reaction>
    <physiologicalReaction direction="left-to-right" evidence="17">
        <dbReference type="Rhea" id="RHEA:47233"/>
    </physiologicalReaction>
</comment>
<dbReference type="CDD" id="cd02603">
    <property type="entry name" value="HAD_sEH-N_like"/>
    <property type="match status" value="1"/>
</dbReference>
<evidence type="ECO:0000256" key="15">
    <source>
        <dbReference type="ARBA" id="ARBA00047443"/>
    </source>
</evidence>
<dbReference type="InterPro" id="IPR023214">
    <property type="entry name" value="HAD_sf"/>
</dbReference>
<dbReference type="InterPro" id="IPR006439">
    <property type="entry name" value="HAD-SF_hydro_IA"/>
</dbReference>
<comment type="catalytic activity">
    <reaction evidence="20">
        <text>eicosanoyl-CoA + oxidized [electron-transfer flavoprotein] + H(+) = (2E)-eicosenoyl-CoA + reduced [electron-transfer flavoprotein]</text>
        <dbReference type="Rhea" id="RHEA:47236"/>
        <dbReference type="Rhea" id="RHEA-COMP:10685"/>
        <dbReference type="Rhea" id="RHEA-COMP:10686"/>
        <dbReference type="ChEBI" id="CHEBI:15378"/>
        <dbReference type="ChEBI" id="CHEBI:57380"/>
        <dbReference type="ChEBI" id="CHEBI:57692"/>
        <dbReference type="ChEBI" id="CHEBI:58307"/>
        <dbReference type="ChEBI" id="CHEBI:74691"/>
    </reaction>
    <physiologicalReaction direction="left-to-right" evidence="20">
        <dbReference type="Rhea" id="RHEA:47237"/>
    </physiologicalReaction>
</comment>
<dbReference type="GO" id="GO:0033539">
    <property type="term" value="P:fatty acid beta-oxidation using acyl-CoA dehydrogenase"/>
    <property type="evidence" value="ECO:0007669"/>
    <property type="project" value="TreeGrafter"/>
</dbReference>
<dbReference type="SUPFAM" id="SSF47203">
    <property type="entry name" value="Acyl-CoA dehydrogenase C-terminal domain-like"/>
    <property type="match status" value="1"/>
</dbReference>
<dbReference type="InterPro" id="IPR006091">
    <property type="entry name" value="Acyl-CoA_Oxase/DH_mid-dom"/>
</dbReference>
<dbReference type="InterPro" id="IPR046373">
    <property type="entry name" value="Acyl-CoA_Oxase/DH_mid-dom_sf"/>
</dbReference>
<organism evidence="25 26">
    <name type="scientific">Steinernema hermaphroditum</name>
    <dbReference type="NCBI Taxonomy" id="289476"/>
    <lineage>
        <taxon>Eukaryota</taxon>
        <taxon>Metazoa</taxon>
        <taxon>Ecdysozoa</taxon>
        <taxon>Nematoda</taxon>
        <taxon>Chromadorea</taxon>
        <taxon>Rhabditida</taxon>
        <taxon>Tylenchina</taxon>
        <taxon>Panagrolaimomorpha</taxon>
        <taxon>Strongyloidoidea</taxon>
        <taxon>Steinernematidae</taxon>
        <taxon>Steinernema</taxon>
    </lineage>
</organism>
<dbReference type="InterPro" id="IPR037069">
    <property type="entry name" value="AcylCoA_DH/ox_N_sf"/>
</dbReference>
<dbReference type="CDD" id="cd05154">
    <property type="entry name" value="ACAD10_11_N-like"/>
    <property type="match status" value="1"/>
</dbReference>
<dbReference type="InterPro" id="IPR050741">
    <property type="entry name" value="Acyl-CoA_dehydrogenase"/>
</dbReference>
<dbReference type="InterPro" id="IPR036412">
    <property type="entry name" value="HAD-like_sf"/>
</dbReference>
<dbReference type="NCBIfam" id="TIGR01509">
    <property type="entry name" value="HAD-SF-IA-v3"/>
    <property type="match status" value="1"/>
</dbReference>
<dbReference type="GO" id="GO:0003995">
    <property type="term" value="F:acyl-CoA dehydrogenase activity"/>
    <property type="evidence" value="ECO:0007669"/>
    <property type="project" value="TreeGrafter"/>
</dbReference>
<keyword evidence="6" id="KW-0285">Flavoprotein</keyword>
<evidence type="ECO:0000313" key="25">
    <source>
        <dbReference type="EMBL" id="KAK0423005.1"/>
    </source>
</evidence>
<keyword evidence="26" id="KW-1185">Reference proteome</keyword>
<reference evidence="25" key="1">
    <citation type="submission" date="2023-06" db="EMBL/GenBank/DDBJ databases">
        <title>Genomic analysis of the entomopathogenic nematode Steinernema hermaphroditum.</title>
        <authorList>
            <person name="Schwarz E.M."/>
            <person name="Heppert J.K."/>
            <person name="Baniya A."/>
            <person name="Schwartz H.T."/>
            <person name="Tan C.-H."/>
            <person name="Antoshechkin I."/>
            <person name="Sternberg P.W."/>
            <person name="Goodrich-Blair H."/>
            <person name="Dillman A.R."/>
        </authorList>
    </citation>
    <scope>NUCLEOTIDE SEQUENCE</scope>
    <source>
        <strain evidence="25">PS9179</strain>
        <tissue evidence="25">Whole animal</tissue>
    </source>
</reference>
<evidence type="ECO:0000256" key="7">
    <source>
        <dbReference type="ARBA" id="ARBA00022827"/>
    </source>
</evidence>
<comment type="function">
    <text evidence="14">Acyl-CoA dehydrogenase, that exhibits maximal activity towards saturated C22-CoA. Probably participates in beta-oxydation and energy production but could also play a role in the metabolism of specific fatty acids to control fatty acids composition of cellular lipids in brain.</text>
</comment>
<dbReference type="InterPro" id="IPR011945">
    <property type="entry name" value="HAD-SF_ppase_IA/epoxid_hydro_N"/>
</dbReference>
<feature type="domain" description="Acyl-CoA dehydrogenase/oxidase N-terminal" evidence="24">
    <location>
        <begin position="589"/>
        <end position="708"/>
    </location>
</feature>
<dbReference type="SUPFAM" id="SSF56784">
    <property type="entry name" value="HAD-like"/>
    <property type="match status" value="1"/>
</dbReference>
<evidence type="ECO:0000256" key="10">
    <source>
        <dbReference type="ARBA" id="ARBA00023098"/>
    </source>
</evidence>
<dbReference type="FunFam" id="2.40.110.10:FF:000002">
    <property type="entry name" value="Acyl-CoA dehydrogenase fadE12"/>
    <property type="match status" value="1"/>
</dbReference>
<dbReference type="NCBIfam" id="TIGR02247">
    <property type="entry name" value="HAD-1A3-hyp"/>
    <property type="match status" value="1"/>
</dbReference>
<dbReference type="Pfam" id="PF00702">
    <property type="entry name" value="Hydrolase"/>
    <property type="match status" value="1"/>
</dbReference>
<evidence type="ECO:0000256" key="1">
    <source>
        <dbReference type="ARBA" id="ARBA00001974"/>
    </source>
</evidence>
<dbReference type="InterPro" id="IPR002575">
    <property type="entry name" value="Aminoglycoside_PTrfase"/>
</dbReference>
<comment type="pathway">
    <text evidence="4">Lipid metabolism; fatty acid beta-oxidation.</text>
</comment>
<comment type="similarity">
    <text evidence="5">Belongs to the acyl-CoA dehydrogenase family.</text>
</comment>
<dbReference type="InterPro" id="IPR009075">
    <property type="entry name" value="AcylCo_DH/oxidase_C"/>
</dbReference>
<dbReference type="Gene3D" id="1.20.140.10">
    <property type="entry name" value="Butyryl-CoA Dehydrogenase, subunit A, domain 3"/>
    <property type="match status" value="1"/>
</dbReference>
<dbReference type="SFLD" id="SFLDS00003">
    <property type="entry name" value="Haloacid_Dehalogenase"/>
    <property type="match status" value="1"/>
</dbReference>
<evidence type="ECO:0000256" key="4">
    <source>
        <dbReference type="ARBA" id="ARBA00005005"/>
    </source>
</evidence>
<comment type="catalytic activity">
    <reaction evidence="16">
        <text>docosanoyl-CoA + oxidized [electron-transfer flavoprotein] + H(+) = (2E)-docosenoyl-CoA + reduced [electron-transfer flavoprotein]</text>
        <dbReference type="Rhea" id="RHEA:47228"/>
        <dbReference type="Rhea" id="RHEA-COMP:10685"/>
        <dbReference type="Rhea" id="RHEA-COMP:10686"/>
        <dbReference type="ChEBI" id="CHEBI:15378"/>
        <dbReference type="ChEBI" id="CHEBI:57692"/>
        <dbReference type="ChEBI" id="CHEBI:58307"/>
        <dbReference type="ChEBI" id="CHEBI:65059"/>
        <dbReference type="ChEBI" id="CHEBI:74692"/>
    </reaction>
    <physiologicalReaction direction="left-to-right" evidence="16">
        <dbReference type="Rhea" id="RHEA:47229"/>
    </physiologicalReaction>
</comment>
<evidence type="ECO:0000256" key="6">
    <source>
        <dbReference type="ARBA" id="ARBA00022630"/>
    </source>
</evidence>
<dbReference type="EMBL" id="JAUCMV010000001">
    <property type="protein sequence ID" value="KAK0423005.1"/>
    <property type="molecule type" value="Genomic_DNA"/>
</dbReference>